<feature type="transmembrane region" description="Helical" evidence="10">
    <location>
        <begin position="275"/>
        <end position="296"/>
    </location>
</feature>
<evidence type="ECO:0000256" key="4">
    <source>
        <dbReference type="ARBA" id="ARBA00022692"/>
    </source>
</evidence>
<feature type="transmembrane region" description="Helical" evidence="10">
    <location>
        <begin position="179"/>
        <end position="197"/>
    </location>
</feature>
<organism evidence="11 12">
    <name type="scientific">Lyticum sinuosum</name>
    <dbReference type="NCBI Taxonomy" id="1332059"/>
    <lineage>
        <taxon>Bacteria</taxon>
        <taxon>Pseudomonadati</taxon>
        <taxon>Pseudomonadota</taxon>
        <taxon>Alphaproteobacteria</taxon>
        <taxon>Rickettsiales</taxon>
        <taxon>Lyticum</taxon>
    </lineage>
</organism>
<feature type="transmembrane region" description="Helical" evidence="10">
    <location>
        <begin position="46"/>
        <end position="70"/>
    </location>
</feature>
<evidence type="ECO:0000256" key="6">
    <source>
        <dbReference type="ARBA" id="ARBA00023098"/>
    </source>
</evidence>
<feature type="transmembrane region" description="Helical" evidence="10">
    <location>
        <begin position="76"/>
        <end position="99"/>
    </location>
</feature>
<accession>A0AAE4VKW5</accession>
<comment type="function">
    <text evidence="10">Catalyzes the transfer of an acyl group from acyl-phosphate (acyl-PO(4)) to glycerol-3-phosphate (G3P) to form lysophosphatidic acid (LPA). This enzyme utilizes acyl-phosphate as fatty acyl donor, but not acyl-CoA or acyl-ACP.</text>
</comment>
<gene>
    <name evidence="10" type="primary">plsY</name>
    <name evidence="11" type="ORF">Lyticum_00505</name>
</gene>
<dbReference type="PANTHER" id="PTHR30309">
    <property type="entry name" value="INNER MEMBRANE PROTEIN YGIH"/>
    <property type="match status" value="1"/>
</dbReference>
<keyword evidence="4 10" id="KW-0812">Transmembrane</keyword>
<protein>
    <recommendedName>
        <fullName evidence="10">Glycerol-3-phosphate acyltransferase</fullName>
    </recommendedName>
    <alternativeName>
        <fullName evidence="10">Acyl-PO4 G3P acyltransferase</fullName>
    </alternativeName>
    <alternativeName>
        <fullName evidence="10">Acyl-phosphate--glycerol-3-phosphate acyltransferase</fullName>
    </alternativeName>
    <alternativeName>
        <fullName evidence="10">G3P acyltransferase</fullName>
        <shortName evidence="10">GPAT</shortName>
        <ecNumber evidence="10">2.3.1.275</ecNumber>
    </alternativeName>
    <alternativeName>
        <fullName evidence="10">Lysophosphatidic acid synthase</fullName>
        <shortName evidence="10">LPA synthase</shortName>
    </alternativeName>
</protein>
<evidence type="ECO:0000256" key="8">
    <source>
        <dbReference type="ARBA" id="ARBA00023209"/>
    </source>
</evidence>
<name>A0AAE4VKW5_9RICK</name>
<keyword evidence="8 10" id="KW-0594">Phospholipid biosynthesis</keyword>
<keyword evidence="3 10" id="KW-0808">Transferase</keyword>
<comment type="subcellular location">
    <subcellularLocation>
        <location evidence="10">Cell membrane</location>
        <topology evidence="10">Multi-pass membrane protein</topology>
    </subcellularLocation>
</comment>
<evidence type="ECO:0000256" key="1">
    <source>
        <dbReference type="ARBA" id="ARBA00022475"/>
    </source>
</evidence>
<reference evidence="11" key="1">
    <citation type="submission" date="2023-02" db="EMBL/GenBank/DDBJ databases">
        <title>Host association and intracellularity evolved multiple times independently in the Rickettsiales.</title>
        <authorList>
            <person name="Castelli M."/>
            <person name="Nardi T."/>
            <person name="Gammuto L."/>
            <person name="Bellinzona G."/>
            <person name="Sabaneyeva E."/>
            <person name="Potekhin A."/>
            <person name="Serra V."/>
            <person name="Petroni G."/>
            <person name="Sassera D."/>
        </authorList>
    </citation>
    <scope>NUCLEOTIDE SEQUENCE</scope>
    <source>
        <strain evidence="11">USBL-36I1</strain>
    </source>
</reference>
<evidence type="ECO:0000256" key="2">
    <source>
        <dbReference type="ARBA" id="ARBA00022516"/>
    </source>
</evidence>
<keyword evidence="11" id="KW-0012">Acyltransferase</keyword>
<comment type="caution">
    <text evidence="10">Lacks conserved residue(s) required for the propagation of feature annotation.</text>
</comment>
<dbReference type="GO" id="GO:0008654">
    <property type="term" value="P:phospholipid biosynthetic process"/>
    <property type="evidence" value="ECO:0007669"/>
    <property type="project" value="UniProtKB-UniRule"/>
</dbReference>
<feature type="transmembrane region" description="Helical" evidence="10">
    <location>
        <begin position="209"/>
        <end position="231"/>
    </location>
</feature>
<comment type="similarity">
    <text evidence="10">Belongs to the PlsY family.</text>
</comment>
<comment type="pathway">
    <text evidence="10">Lipid metabolism; phospholipid metabolism.</text>
</comment>
<proteinExistence type="inferred from homology"/>
<keyword evidence="2 10" id="KW-0444">Lipid biosynthesis</keyword>
<keyword evidence="1 10" id="KW-1003">Cell membrane</keyword>
<dbReference type="EMBL" id="JARGYU010000002">
    <property type="protein sequence ID" value="MDZ5761333.1"/>
    <property type="molecule type" value="Genomic_DNA"/>
</dbReference>
<dbReference type="AlphaFoldDB" id="A0AAE4VKW5"/>
<keyword evidence="6 10" id="KW-0443">Lipid metabolism</keyword>
<evidence type="ECO:0000256" key="3">
    <source>
        <dbReference type="ARBA" id="ARBA00022679"/>
    </source>
</evidence>
<dbReference type="Proteomes" id="UP001289135">
    <property type="component" value="Unassembled WGS sequence"/>
</dbReference>
<evidence type="ECO:0000256" key="5">
    <source>
        <dbReference type="ARBA" id="ARBA00022989"/>
    </source>
</evidence>
<comment type="subunit">
    <text evidence="10">Probably interacts with PlsX.</text>
</comment>
<dbReference type="HAMAP" id="MF_01043">
    <property type="entry name" value="PlsY"/>
    <property type="match status" value="1"/>
</dbReference>
<evidence type="ECO:0000313" key="12">
    <source>
        <dbReference type="Proteomes" id="UP001289135"/>
    </source>
</evidence>
<comment type="catalytic activity">
    <reaction evidence="10">
        <text>an acyl phosphate + sn-glycerol 3-phosphate = a 1-acyl-sn-glycero-3-phosphate + phosphate</text>
        <dbReference type="Rhea" id="RHEA:34075"/>
        <dbReference type="ChEBI" id="CHEBI:43474"/>
        <dbReference type="ChEBI" id="CHEBI:57597"/>
        <dbReference type="ChEBI" id="CHEBI:57970"/>
        <dbReference type="ChEBI" id="CHEBI:59918"/>
        <dbReference type="EC" id="2.3.1.275"/>
    </reaction>
</comment>
<evidence type="ECO:0000256" key="10">
    <source>
        <dbReference type="HAMAP-Rule" id="MF_01043"/>
    </source>
</evidence>
<dbReference type="PANTHER" id="PTHR30309:SF0">
    <property type="entry name" value="GLYCEROL-3-PHOSPHATE ACYLTRANSFERASE-RELATED"/>
    <property type="match status" value="1"/>
</dbReference>
<comment type="caution">
    <text evidence="11">The sequence shown here is derived from an EMBL/GenBank/DDBJ whole genome shotgun (WGS) entry which is preliminary data.</text>
</comment>
<feature type="transmembrane region" description="Helical" evidence="10">
    <location>
        <begin position="238"/>
        <end position="263"/>
    </location>
</feature>
<evidence type="ECO:0000256" key="9">
    <source>
        <dbReference type="ARBA" id="ARBA00023264"/>
    </source>
</evidence>
<dbReference type="InterPro" id="IPR003811">
    <property type="entry name" value="G3P_acylTferase_PlsY"/>
</dbReference>
<keyword evidence="5 10" id="KW-1133">Transmembrane helix</keyword>
<keyword evidence="12" id="KW-1185">Reference proteome</keyword>
<dbReference type="GO" id="GO:0005886">
    <property type="term" value="C:plasma membrane"/>
    <property type="evidence" value="ECO:0007669"/>
    <property type="project" value="UniProtKB-SubCell"/>
</dbReference>
<keyword evidence="7 10" id="KW-0472">Membrane</keyword>
<dbReference type="GO" id="GO:0043772">
    <property type="term" value="F:acyl-phosphate glycerol-3-phosphate acyltransferase activity"/>
    <property type="evidence" value="ECO:0007669"/>
    <property type="project" value="UniProtKB-UniRule"/>
</dbReference>
<dbReference type="RefSeq" id="WP_322498762.1">
    <property type="nucleotide sequence ID" value="NZ_JARGYU010000002.1"/>
</dbReference>
<dbReference type="SMART" id="SM01207">
    <property type="entry name" value="G3P_acyltransf"/>
    <property type="match status" value="1"/>
</dbReference>
<dbReference type="EC" id="2.3.1.275" evidence="10"/>
<evidence type="ECO:0000256" key="7">
    <source>
        <dbReference type="ARBA" id="ARBA00023136"/>
    </source>
</evidence>
<evidence type="ECO:0000313" key="11">
    <source>
        <dbReference type="EMBL" id="MDZ5761333.1"/>
    </source>
</evidence>
<dbReference type="Pfam" id="PF02660">
    <property type="entry name" value="G3P_acyltransf"/>
    <property type="match status" value="1"/>
</dbReference>
<feature type="transmembrane region" description="Helical" evidence="10">
    <location>
        <begin position="6"/>
        <end position="25"/>
    </location>
</feature>
<keyword evidence="9 10" id="KW-1208">Phospholipid metabolism</keyword>
<sequence length="316" mass="35791">MIFVGVITLIILYAILARLIMKFLYIKLIKSNQLRKPENHNYKSNIKVISLIIVSVIALQTIIYTIVSYITSNSFLSFILIIIHFVGSICGGPIIAYIYGIGDVLVNQGSKNTGATNMLRVGGIKLAVLTFSIDVIKGIGLTYIMLYILRYIYDFHTQYVFFHLHEYPLIIKKIIMNNLNTTLIMILVTIFHIFPIFPNIKGGKGVSVMLGSAIILLPLKILSLIIFIWISTFFIKKIVSLASIISSISLSCISIFSLFINIYKIKDNIENITDIMVWRLFPDILGILIVPAVIMYSHRENIKRILSGEEKKIIIK</sequence>